<name>A0A6P8IR15_ACTTE</name>
<keyword evidence="1" id="KW-0812">Transmembrane</keyword>
<proteinExistence type="predicted"/>
<accession>A0A6P8IR15</accession>
<dbReference type="InParanoid" id="A0A6P8IR15"/>
<evidence type="ECO:0000313" key="2">
    <source>
        <dbReference type="Proteomes" id="UP000515163"/>
    </source>
</evidence>
<organism evidence="2 3">
    <name type="scientific">Actinia tenebrosa</name>
    <name type="common">Australian red waratah sea anemone</name>
    <dbReference type="NCBI Taxonomy" id="6105"/>
    <lineage>
        <taxon>Eukaryota</taxon>
        <taxon>Metazoa</taxon>
        <taxon>Cnidaria</taxon>
        <taxon>Anthozoa</taxon>
        <taxon>Hexacorallia</taxon>
        <taxon>Actiniaria</taxon>
        <taxon>Actiniidae</taxon>
        <taxon>Actinia</taxon>
    </lineage>
</organism>
<dbReference type="RefSeq" id="XP_031569347.1">
    <property type="nucleotide sequence ID" value="XM_031713487.1"/>
</dbReference>
<dbReference type="OrthoDB" id="5959877at2759"/>
<protein>
    <submittedName>
        <fullName evidence="3">Uncharacterized protein LOC116303878</fullName>
    </submittedName>
</protein>
<keyword evidence="1" id="KW-0472">Membrane</keyword>
<dbReference type="KEGG" id="aten:116303878"/>
<dbReference type="PANTHER" id="PTHR33361:SF2">
    <property type="entry name" value="DUF885 DOMAIN-CONTAINING PROTEIN"/>
    <property type="match status" value="1"/>
</dbReference>
<keyword evidence="1" id="KW-1133">Transmembrane helix</keyword>
<dbReference type="Pfam" id="PF05960">
    <property type="entry name" value="DUF885"/>
    <property type="match status" value="1"/>
</dbReference>
<dbReference type="AlphaFoldDB" id="A0A6P8IR15"/>
<feature type="transmembrane region" description="Helical" evidence="1">
    <location>
        <begin position="41"/>
        <end position="64"/>
    </location>
</feature>
<dbReference type="GeneID" id="116303878"/>
<reference evidence="3" key="1">
    <citation type="submission" date="2025-08" db="UniProtKB">
        <authorList>
            <consortium name="RefSeq"/>
        </authorList>
    </citation>
    <scope>IDENTIFICATION</scope>
</reference>
<sequence length="672" mass="77008">MSKVVMRRNLEGDDKLEMVTDDQLIRTSQISFSENNHPRRFWPVVVIACLLFIGGLVCILVATFKSPSSCPATNKAVSSKKEACLFSPEAKRFDLEGFLKEVQKKYYEMNPDSVAWQPDIEDQSQHVRALYVPYDPTPETLKKRTDAAKKLYDEISSMKIDMDKLKPREGKAVAQVKHFLKHTFGVPYEENYYAGDWMLGPNLFCWMAICNIDYDVNAFAYHFQPVTYDDVEHVIKTISKYKQSIDQYRSNVALGVTTGMIRTKIDCIAGVDALKQAFLKISLANDSIGVLQEWFTKLYLQKKYLSKLENGVEDSWANKHPGRNISTSIREALIYGIGQPMTDLLNYLEFDHMRHCLPNDVASGLGGLPVDYVYTDSKPDWKNRTTKTLPTGEVLNGTETYRMILSYFTTTDISPEEIYEEGMKQLDEFYTEIKKITKIYTKKSNESEAILEFKKTLNSSVMWHNNGSFPSNESDGNAFKKCVSPETAQKYCPVRWAAIQRWASYCREVMGLLYPKITKLFYFAGEKNTAPNCPVEMLPHYNPSNGAQFFRQSDSQCSKPTYFGLPFFLKDYGPVFQEWSVTAHEARPGHHTQVQGLKEHFQDSCGGVPSWLDSKTYYTAFTEGWGLYSENPLISDDTDTYEENLLQKYGMLKWQAWRAVRLIVDTGLHARN</sequence>
<dbReference type="PANTHER" id="PTHR33361">
    <property type="entry name" value="GLR0591 PROTEIN"/>
    <property type="match status" value="1"/>
</dbReference>
<dbReference type="InterPro" id="IPR010281">
    <property type="entry name" value="DUF885"/>
</dbReference>
<evidence type="ECO:0000313" key="3">
    <source>
        <dbReference type="RefSeq" id="XP_031569347.1"/>
    </source>
</evidence>
<feature type="non-terminal residue" evidence="3">
    <location>
        <position position="672"/>
    </location>
</feature>
<dbReference type="Proteomes" id="UP000515163">
    <property type="component" value="Unplaced"/>
</dbReference>
<keyword evidence="2" id="KW-1185">Reference proteome</keyword>
<evidence type="ECO:0000256" key="1">
    <source>
        <dbReference type="SAM" id="Phobius"/>
    </source>
</evidence>
<gene>
    <name evidence="3" type="primary">LOC116303878</name>
</gene>